<keyword evidence="3" id="KW-0804">Transcription</keyword>
<evidence type="ECO:0000256" key="1">
    <source>
        <dbReference type="ARBA" id="ARBA00023015"/>
    </source>
</evidence>
<sequence>MNMQLDPIDRRILRLLQRDASVSHDDLGAQVGLSRNACWRRVRALEQAGFIKKRVVLIDPDQVGLGLTVFLMIRTDRHGPDWLDQFAKATRDIPEILGAYRMTGDLDYLVRVRVADVAAYDTLYQKLIRRVEMADCSASFVMEELKETTELPL</sequence>
<proteinExistence type="predicted"/>
<organism evidence="5 6">
    <name type="scientific">Pontivivens nitratireducens</name>
    <dbReference type="NCBI Taxonomy" id="2758038"/>
    <lineage>
        <taxon>Bacteria</taxon>
        <taxon>Pseudomonadati</taxon>
        <taxon>Pseudomonadota</taxon>
        <taxon>Alphaproteobacteria</taxon>
        <taxon>Rhodobacterales</taxon>
        <taxon>Paracoccaceae</taxon>
        <taxon>Pontivivens</taxon>
    </lineage>
</organism>
<accession>A0A6G7VQF8</accession>
<dbReference type="GO" id="GO:0005829">
    <property type="term" value="C:cytosol"/>
    <property type="evidence" value="ECO:0007669"/>
    <property type="project" value="TreeGrafter"/>
</dbReference>
<feature type="domain" description="HTH asnC-type" evidence="4">
    <location>
        <begin position="5"/>
        <end position="66"/>
    </location>
</feature>
<evidence type="ECO:0000313" key="6">
    <source>
        <dbReference type="Proteomes" id="UP000500791"/>
    </source>
</evidence>
<dbReference type="AlphaFoldDB" id="A0A6G7VQF8"/>
<keyword evidence="2" id="KW-0238">DNA-binding</keyword>
<dbReference type="GO" id="GO:0043565">
    <property type="term" value="F:sequence-specific DNA binding"/>
    <property type="evidence" value="ECO:0007669"/>
    <property type="project" value="InterPro"/>
</dbReference>
<dbReference type="PRINTS" id="PR00033">
    <property type="entry name" value="HTHASNC"/>
</dbReference>
<reference evidence="5 6" key="1">
    <citation type="submission" date="2020-03" db="EMBL/GenBank/DDBJ databases">
        <title>Complete genome sequence of Monaibacterium sp. ALG8 with diverse plasmids.</title>
        <authorList>
            <person name="Sun C."/>
        </authorList>
    </citation>
    <scope>NUCLEOTIDE SEQUENCE [LARGE SCALE GENOMIC DNA]</scope>
    <source>
        <strain evidence="5 6">ALG8</strain>
    </source>
</reference>
<dbReference type="InterPro" id="IPR019885">
    <property type="entry name" value="Tscrpt_reg_HTH_AsnC-type_CS"/>
</dbReference>
<evidence type="ECO:0000259" key="4">
    <source>
        <dbReference type="PROSITE" id="PS50956"/>
    </source>
</evidence>
<dbReference type="KEGG" id="mon:G8E03_10055"/>
<keyword evidence="1" id="KW-0805">Transcription regulation</keyword>
<dbReference type="GO" id="GO:0006355">
    <property type="term" value="P:regulation of DNA-templated transcription"/>
    <property type="evidence" value="ECO:0007669"/>
    <property type="project" value="UniProtKB-ARBA"/>
</dbReference>
<gene>
    <name evidence="5" type="ORF">G8E03_10055</name>
</gene>
<dbReference type="SMART" id="SM00344">
    <property type="entry name" value="HTH_ASNC"/>
    <property type="match status" value="1"/>
</dbReference>
<dbReference type="Gene3D" id="1.10.10.10">
    <property type="entry name" value="Winged helix-like DNA-binding domain superfamily/Winged helix DNA-binding domain"/>
    <property type="match status" value="1"/>
</dbReference>
<dbReference type="Pfam" id="PF01037">
    <property type="entry name" value="AsnC_trans_reg"/>
    <property type="match status" value="1"/>
</dbReference>
<evidence type="ECO:0000256" key="3">
    <source>
        <dbReference type="ARBA" id="ARBA00023163"/>
    </source>
</evidence>
<dbReference type="InterPro" id="IPR019888">
    <property type="entry name" value="Tscrpt_reg_AsnC-like"/>
</dbReference>
<dbReference type="InterPro" id="IPR036388">
    <property type="entry name" value="WH-like_DNA-bd_sf"/>
</dbReference>
<dbReference type="EMBL" id="CP049811">
    <property type="protein sequence ID" value="QIK42088.1"/>
    <property type="molecule type" value="Genomic_DNA"/>
</dbReference>
<dbReference type="Pfam" id="PF13412">
    <property type="entry name" value="HTH_24"/>
    <property type="match status" value="1"/>
</dbReference>
<name>A0A6G7VQF8_9RHOB</name>
<dbReference type="SUPFAM" id="SSF46785">
    <property type="entry name" value="Winged helix' DNA-binding domain"/>
    <property type="match status" value="1"/>
</dbReference>
<dbReference type="PROSITE" id="PS00519">
    <property type="entry name" value="HTH_ASNC_1"/>
    <property type="match status" value="1"/>
</dbReference>
<protein>
    <submittedName>
        <fullName evidence="5">Lrp/AsnC family transcriptional regulator</fullName>
    </submittedName>
</protein>
<dbReference type="InterPro" id="IPR011991">
    <property type="entry name" value="ArsR-like_HTH"/>
</dbReference>
<dbReference type="InterPro" id="IPR000485">
    <property type="entry name" value="AsnC-type_HTH_dom"/>
</dbReference>
<dbReference type="InterPro" id="IPR019887">
    <property type="entry name" value="Tscrpt_reg_AsnC/Lrp_C"/>
</dbReference>
<dbReference type="PANTHER" id="PTHR30154">
    <property type="entry name" value="LEUCINE-RESPONSIVE REGULATORY PROTEIN"/>
    <property type="match status" value="1"/>
</dbReference>
<dbReference type="SUPFAM" id="SSF54909">
    <property type="entry name" value="Dimeric alpha+beta barrel"/>
    <property type="match status" value="1"/>
</dbReference>
<dbReference type="InterPro" id="IPR036390">
    <property type="entry name" value="WH_DNA-bd_sf"/>
</dbReference>
<dbReference type="Proteomes" id="UP000500791">
    <property type="component" value="Chromosome"/>
</dbReference>
<dbReference type="PANTHER" id="PTHR30154:SF17">
    <property type="entry name" value="DNA-BINDING TRANSCRIPTIONAL ACTIVATOR DECR"/>
    <property type="match status" value="1"/>
</dbReference>
<keyword evidence="6" id="KW-1185">Reference proteome</keyword>
<dbReference type="PROSITE" id="PS50956">
    <property type="entry name" value="HTH_ASNC_2"/>
    <property type="match status" value="1"/>
</dbReference>
<dbReference type="CDD" id="cd00090">
    <property type="entry name" value="HTH_ARSR"/>
    <property type="match status" value="1"/>
</dbReference>
<evidence type="ECO:0000313" key="5">
    <source>
        <dbReference type="EMBL" id="QIK42088.1"/>
    </source>
</evidence>
<evidence type="ECO:0000256" key="2">
    <source>
        <dbReference type="ARBA" id="ARBA00023125"/>
    </source>
</evidence>
<dbReference type="Gene3D" id="3.30.70.920">
    <property type="match status" value="1"/>
</dbReference>
<dbReference type="InterPro" id="IPR011008">
    <property type="entry name" value="Dimeric_a/b-barrel"/>
</dbReference>
<dbReference type="GO" id="GO:0043200">
    <property type="term" value="P:response to amino acid"/>
    <property type="evidence" value="ECO:0007669"/>
    <property type="project" value="TreeGrafter"/>
</dbReference>